<evidence type="ECO:0000313" key="2">
    <source>
        <dbReference type="EMBL" id="GIG99632.1"/>
    </source>
</evidence>
<organism evidence="2 3">
    <name type="scientific">Plantactinospora mayteni</name>
    <dbReference type="NCBI Taxonomy" id="566021"/>
    <lineage>
        <taxon>Bacteria</taxon>
        <taxon>Bacillati</taxon>
        <taxon>Actinomycetota</taxon>
        <taxon>Actinomycetes</taxon>
        <taxon>Micromonosporales</taxon>
        <taxon>Micromonosporaceae</taxon>
        <taxon>Plantactinospora</taxon>
    </lineage>
</organism>
<evidence type="ECO:0000256" key="1">
    <source>
        <dbReference type="SAM" id="MobiDB-lite"/>
    </source>
</evidence>
<protein>
    <recommendedName>
        <fullName evidence="4">EcsC family protein</fullName>
    </recommendedName>
</protein>
<comment type="caution">
    <text evidence="2">The sequence shown here is derived from an EMBL/GenBank/DDBJ whole genome shotgun (WGS) entry which is preliminary data.</text>
</comment>
<gene>
    <name evidence="2" type="ORF">Pma05_62050</name>
</gene>
<evidence type="ECO:0008006" key="4">
    <source>
        <dbReference type="Google" id="ProtNLM"/>
    </source>
</evidence>
<name>A0ABQ4EY87_9ACTN</name>
<feature type="compositionally biased region" description="Low complexity" evidence="1">
    <location>
        <begin position="63"/>
        <end position="79"/>
    </location>
</feature>
<reference evidence="2 3" key="1">
    <citation type="submission" date="2021-01" db="EMBL/GenBank/DDBJ databases">
        <title>Whole genome shotgun sequence of Plantactinospora mayteni NBRC 109088.</title>
        <authorList>
            <person name="Komaki H."/>
            <person name="Tamura T."/>
        </authorList>
    </citation>
    <scope>NUCLEOTIDE SEQUENCE [LARGE SCALE GENOMIC DNA]</scope>
    <source>
        <strain evidence="2 3">NBRC 109088</strain>
    </source>
</reference>
<sequence>MSRSDRPSDAASPGPADTVSPGSGGAASPGPADAVLPGPGGAVSSGSGDQDGYAALVGDTTSAVPTDPDLPADPDAAADTWSGGELAHRDDELRSTVAALTADELNQSRRRRLLGRLVSQVRTGRPGNLFKPKTAVRWLTDTVAEIAPHIPVRDRETLLRHFDGLDGDALADRLIRNAVRATAGVGAAGGGVAAVEWAVTPTLLSAPVLLAAETVAVVAIELKLIGELHEAYGVRLPGGTSQRAVTLIRSWAAQRGVNPLLPGVGVGAVLGTAARRELRDRLLRRFGRNLTTLGPFLTGAVVAGFLNGRATRGLGDRVREDLRQGPKALDG</sequence>
<dbReference type="Proteomes" id="UP000621500">
    <property type="component" value="Unassembled WGS sequence"/>
</dbReference>
<dbReference type="EMBL" id="BONX01000046">
    <property type="protein sequence ID" value="GIG99632.1"/>
    <property type="molecule type" value="Genomic_DNA"/>
</dbReference>
<feature type="region of interest" description="Disordered" evidence="1">
    <location>
        <begin position="1"/>
        <end position="83"/>
    </location>
</feature>
<keyword evidence="3" id="KW-1185">Reference proteome</keyword>
<proteinExistence type="predicted"/>
<accession>A0ABQ4EY87</accession>
<evidence type="ECO:0000313" key="3">
    <source>
        <dbReference type="Proteomes" id="UP000621500"/>
    </source>
</evidence>